<name>A0A915NPJ5_9BILA</name>
<accession>A0A915NPJ5</accession>
<dbReference type="Proteomes" id="UP000887560">
    <property type="component" value="Unplaced"/>
</dbReference>
<feature type="region of interest" description="Disordered" evidence="1">
    <location>
        <begin position="1"/>
        <end position="27"/>
    </location>
</feature>
<feature type="compositionally biased region" description="Basic and acidic residues" evidence="1">
    <location>
        <begin position="12"/>
        <end position="27"/>
    </location>
</feature>
<keyword evidence="2" id="KW-1185">Reference proteome</keyword>
<dbReference type="AlphaFoldDB" id="A0A915NPJ5"/>
<protein>
    <submittedName>
        <fullName evidence="3">Uncharacterized protein</fullName>
    </submittedName>
</protein>
<evidence type="ECO:0000313" key="2">
    <source>
        <dbReference type="Proteomes" id="UP000887560"/>
    </source>
</evidence>
<evidence type="ECO:0000313" key="3">
    <source>
        <dbReference type="WBParaSite" id="scf7180000420748.g5685"/>
    </source>
</evidence>
<evidence type="ECO:0000256" key="1">
    <source>
        <dbReference type="SAM" id="MobiDB-lite"/>
    </source>
</evidence>
<dbReference type="InterPro" id="IPR042530">
    <property type="entry name" value="EME1/EME2_C"/>
</dbReference>
<proteinExistence type="predicted"/>
<organism evidence="2 3">
    <name type="scientific">Meloidogyne floridensis</name>
    <dbReference type="NCBI Taxonomy" id="298350"/>
    <lineage>
        <taxon>Eukaryota</taxon>
        <taxon>Metazoa</taxon>
        <taxon>Ecdysozoa</taxon>
        <taxon>Nematoda</taxon>
        <taxon>Chromadorea</taxon>
        <taxon>Rhabditida</taxon>
        <taxon>Tylenchina</taxon>
        <taxon>Tylenchomorpha</taxon>
        <taxon>Tylenchoidea</taxon>
        <taxon>Meloidogynidae</taxon>
        <taxon>Meloidogyninae</taxon>
        <taxon>Meloidogyne</taxon>
    </lineage>
</organism>
<reference evidence="3" key="1">
    <citation type="submission" date="2022-11" db="UniProtKB">
        <authorList>
            <consortium name="WormBaseParasite"/>
        </authorList>
    </citation>
    <scope>IDENTIFICATION</scope>
</reference>
<dbReference type="Gene3D" id="1.10.150.670">
    <property type="entry name" value="Crossover junction endonuclease EME1, DNA-binding domain"/>
    <property type="match status" value="1"/>
</dbReference>
<dbReference type="WBParaSite" id="scf7180000420748.g5685">
    <property type="protein sequence ID" value="scf7180000420748.g5685"/>
    <property type="gene ID" value="scf7180000420748.g5685"/>
</dbReference>
<sequence>MNSAGARGQKNRKGEDCQSAQEQRRAIIKEHPNPIKLMSNLMDLTNSPGNSMFRLSEIKGESGRRLGPVMAQRIYKILTSMEGEEIIDLGTN</sequence>